<dbReference type="InterPro" id="IPR018392">
    <property type="entry name" value="LysM"/>
</dbReference>
<name>A0A3D9CHI7_9FLAO</name>
<feature type="domain" description="LysM" evidence="1">
    <location>
        <begin position="8"/>
        <end position="31"/>
    </location>
</feature>
<dbReference type="AlphaFoldDB" id="A0A3D9CHI7"/>
<dbReference type="RefSeq" id="WP_115963123.1">
    <property type="nucleotide sequence ID" value="NZ_CBCRVL010000015.1"/>
</dbReference>
<sequence>MEIDFLEYKVRNGDTLKSVASRLGMTAEELRIFHNAHCQRMNKIWFEDLHDIKSIIVPTNFKTEKEKAQEKENILFPVCVPDSFYAKKYSVSETFDSPFETPVHIDYSIDLSFREDRNSGYRHMSYQAGNFKTNGKTPEDKVSSLSISCMKSIMPIGFLLSTSGQISGLEDHKKITEVFAEQRKELDDFFTGEVNRKYLDTFEKSISDEHFLLQQFRNTLLFQVLFPKTDWFRRKTAWTESFHFLQNSFPVRCKLKSEHSNDSENTVVTSLKGNIEDFCSSREIMRGIRSKDPSGTDEDPGEISIEYTTHKKNKNLLQAGAILWLKHEEELVYQHSITITQG</sequence>
<dbReference type="Pfam" id="PF01476">
    <property type="entry name" value="LysM"/>
    <property type="match status" value="1"/>
</dbReference>
<gene>
    <name evidence="2" type="ORF">DRF59_17320</name>
</gene>
<keyword evidence="3" id="KW-1185">Reference proteome</keyword>
<evidence type="ECO:0000313" key="3">
    <source>
        <dbReference type="Proteomes" id="UP000256769"/>
    </source>
</evidence>
<reference evidence="2 3" key="1">
    <citation type="journal article" date="2007" name="Int. J. Syst. Evol. Microbiol.">
        <title>Chryseobacterium flavum sp. nov., isolated from polluted soil.</title>
        <authorList>
            <person name="Zhou Y."/>
            <person name="Dong J."/>
            <person name="Wang X."/>
            <person name="Huang X."/>
            <person name="Zhang K.Y."/>
            <person name="Zhang Y.Q."/>
            <person name="Guo Y.F."/>
            <person name="Lai R."/>
            <person name="Li W.J."/>
        </authorList>
    </citation>
    <scope>NUCLEOTIDE SEQUENCE [LARGE SCALE GENOMIC DNA]</scope>
    <source>
        <strain evidence="2 3">KCTC 12877</strain>
    </source>
</reference>
<dbReference type="Proteomes" id="UP000256769">
    <property type="component" value="Unassembled WGS sequence"/>
</dbReference>
<organism evidence="2 3">
    <name type="scientific">Chryseobacterium flavum</name>
    <dbReference type="NCBI Taxonomy" id="415851"/>
    <lineage>
        <taxon>Bacteria</taxon>
        <taxon>Pseudomonadati</taxon>
        <taxon>Bacteroidota</taxon>
        <taxon>Flavobacteriia</taxon>
        <taxon>Flavobacteriales</taxon>
        <taxon>Weeksellaceae</taxon>
        <taxon>Chryseobacterium group</taxon>
        <taxon>Chryseobacterium</taxon>
    </lineage>
</organism>
<evidence type="ECO:0000259" key="1">
    <source>
        <dbReference type="Pfam" id="PF01476"/>
    </source>
</evidence>
<dbReference type="CDD" id="cd00118">
    <property type="entry name" value="LysM"/>
    <property type="match status" value="1"/>
</dbReference>
<proteinExistence type="predicted"/>
<evidence type="ECO:0000313" key="2">
    <source>
        <dbReference type="EMBL" id="REC65211.1"/>
    </source>
</evidence>
<accession>A0A3D9CHI7</accession>
<dbReference type="EMBL" id="QNUE01000017">
    <property type="protein sequence ID" value="REC65211.1"/>
    <property type="molecule type" value="Genomic_DNA"/>
</dbReference>
<dbReference type="OrthoDB" id="1246696at2"/>
<protein>
    <recommendedName>
        <fullName evidence="1">LysM domain-containing protein</fullName>
    </recommendedName>
</protein>
<comment type="caution">
    <text evidence="2">The sequence shown here is derived from an EMBL/GenBank/DDBJ whole genome shotgun (WGS) entry which is preliminary data.</text>
</comment>